<dbReference type="GO" id="GO:0006397">
    <property type="term" value="P:mRNA processing"/>
    <property type="evidence" value="ECO:0007669"/>
    <property type="project" value="UniProtKB-KW"/>
</dbReference>
<evidence type="ECO:0000256" key="1">
    <source>
        <dbReference type="ARBA" id="ARBA00004123"/>
    </source>
</evidence>
<dbReference type="InterPro" id="IPR033757">
    <property type="entry name" value="WTAP"/>
</dbReference>
<protein>
    <submittedName>
        <fullName evidence="6">Uncharacterized protein</fullName>
    </submittedName>
</protein>
<comment type="similarity">
    <text evidence="2">Belongs to the fl(2)d family.</text>
</comment>
<accession>D8SSD0</accession>
<keyword evidence="3" id="KW-0507">mRNA processing</keyword>
<dbReference type="AlphaFoldDB" id="D8SSD0"/>
<keyword evidence="7" id="KW-1185">Reference proteome</keyword>
<comment type="subcellular location">
    <subcellularLocation>
        <location evidence="1">Nucleus</location>
    </subcellularLocation>
</comment>
<dbReference type="PANTHER" id="PTHR15217">
    <property type="entry name" value="WILMS' TUMOR 1-ASSOCIATING PROTEIN"/>
    <property type="match status" value="1"/>
</dbReference>
<dbReference type="FunCoup" id="D8SSD0">
    <property type="interactions" value="3624"/>
</dbReference>
<dbReference type="InParanoid" id="D8SSD0"/>
<proteinExistence type="inferred from homology"/>
<dbReference type="PANTHER" id="PTHR15217:SF0">
    <property type="entry name" value="PRE-MRNA-SPLICING REGULATOR WTAP"/>
    <property type="match status" value="1"/>
</dbReference>
<dbReference type="GO" id="GO:0000381">
    <property type="term" value="P:regulation of alternative mRNA splicing, via spliceosome"/>
    <property type="evidence" value="ECO:0000318"/>
    <property type="project" value="GO_Central"/>
</dbReference>
<keyword evidence="4" id="KW-0508">mRNA splicing</keyword>
<gene>
    <name evidence="6" type="ORF">SELMODRAFT_425209</name>
</gene>
<reference evidence="6 7" key="1">
    <citation type="journal article" date="2011" name="Science">
        <title>The Selaginella genome identifies genetic changes associated with the evolution of vascular plants.</title>
        <authorList>
            <person name="Banks J.A."/>
            <person name="Nishiyama T."/>
            <person name="Hasebe M."/>
            <person name="Bowman J.L."/>
            <person name="Gribskov M."/>
            <person name="dePamphilis C."/>
            <person name="Albert V.A."/>
            <person name="Aono N."/>
            <person name="Aoyama T."/>
            <person name="Ambrose B.A."/>
            <person name="Ashton N.W."/>
            <person name="Axtell M.J."/>
            <person name="Barker E."/>
            <person name="Barker M.S."/>
            <person name="Bennetzen J.L."/>
            <person name="Bonawitz N.D."/>
            <person name="Chapple C."/>
            <person name="Cheng C."/>
            <person name="Correa L.G."/>
            <person name="Dacre M."/>
            <person name="DeBarry J."/>
            <person name="Dreyer I."/>
            <person name="Elias M."/>
            <person name="Engstrom E.M."/>
            <person name="Estelle M."/>
            <person name="Feng L."/>
            <person name="Finet C."/>
            <person name="Floyd S.K."/>
            <person name="Frommer W.B."/>
            <person name="Fujita T."/>
            <person name="Gramzow L."/>
            <person name="Gutensohn M."/>
            <person name="Harholt J."/>
            <person name="Hattori M."/>
            <person name="Heyl A."/>
            <person name="Hirai T."/>
            <person name="Hiwatashi Y."/>
            <person name="Ishikawa M."/>
            <person name="Iwata M."/>
            <person name="Karol K.G."/>
            <person name="Koehler B."/>
            <person name="Kolukisaoglu U."/>
            <person name="Kubo M."/>
            <person name="Kurata T."/>
            <person name="Lalonde S."/>
            <person name="Li K."/>
            <person name="Li Y."/>
            <person name="Litt A."/>
            <person name="Lyons E."/>
            <person name="Manning G."/>
            <person name="Maruyama T."/>
            <person name="Michael T.P."/>
            <person name="Mikami K."/>
            <person name="Miyazaki S."/>
            <person name="Morinaga S."/>
            <person name="Murata T."/>
            <person name="Mueller-Roeber B."/>
            <person name="Nelson D.R."/>
            <person name="Obara M."/>
            <person name="Oguri Y."/>
            <person name="Olmstead R.G."/>
            <person name="Onodera N."/>
            <person name="Petersen B.L."/>
            <person name="Pils B."/>
            <person name="Prigge M."/>
            <person name="Rensing S.A."/>
            <person name="Riano-Pachon D.M."/>
            <person name="Roberts A.W."/>
            <person name="Sato Y."/>
            <person name="Scheller H.V."/>
            <person name="Schulz B."/>
            <person name="Schulz C."/>
            <person name="Shakirov E.V."/>
            <person name="Shibagaki N."/>
            <person name="Shinohara N."/>
            <person name="Shippen D.E."/>
            <person name="Soerensen I."/>
            <person name="Sotooka R."/>
            <person name="Sugimoto N."/>
            <person name="Sugita M."/>
            <person name="Sumikawa N."/>
            <person name="Tanurdzic M."/>
            <person name="Theissen G."/>
            <person name="Ulvskov P."/>
            <person name="Wakazuki S."/>
            <person name="Weng J.K."/>
            <person name="Willats W.W."/>
            <person name="Wipf D."/>
            <person name="Wolf P.G."/>
            <person name="Yang L."/>
            <person name="Zimmer A.D."/>
            <person name="Zhu Q."/>
            <person name="Mitros T."/>
            <person name="Hellsten U."/>
            <person name="Loque D."/>
            <person name="Otillar R."/>
            <person name="Salamov A."/>
            <person name="Schmutz J."/>
            <person name="Shapiro H."/>
            <person name="Lindquist E."/>
            <person name="Lucas S."/>
            <person name="Rokhsar D."/>
            <person name="Grigoriev I.V."/>
        </authorList>
    </citation>
    <scope>NUCLEOTIDE SEQUENCE [LARGE SCALE GENOMIC DNA]</scope>
</reference>
<dbReference type="Gramene" id="EFJ12721">
    <property type="protein sequence ID" value="EFJ12721"/>
    <property type="gene ID" value="SELMODRAFT_425209"/>
</dbReference>
<evidence type="ECO:0000313" key="6">
    <source>
        <dbReference type="EMBL" id="EFJ12721.1"/>
    </source>
</evidence>
<keyword evidence="5" id="KW-0539">Nucleus</keyword>
<dbReference type="STRING" id="88036.D8SSD0"/>
<sequence length="231" mass="25146">MASTPFDEDEFDFGGDVVGDVGIRAGKRGFGELEDDDDLFPSKKIYGSAVAAGSDHATTTILNLRASLEERDGTIASLKADLATANGELDKWRNLFQSGESILPENSTSDPRLILDHIKSLQASQARVKDQTLVHDLKLSLRPPTLQSRRLLLDPAIHVEFTRMKSCFGTFVISMKRLRGCSKWYKLGGAYTPESSGAKGLANGLGDASFRASLPPRFDIRNDTTPTNDAV</sequence>
<dbReference type="HOGENOM" id="CLU_1201586_0_0_1"/>
<evidence type="ECO:0000313" key="7">
    <source>
        <dbReference type="Proteomes" id="UP000001514"/>
    </source>
</evidence>
<dbReference type="GO" id="GO:0008380">
    <property type="term" value="P:RNA splicing"/>
    <property type="evidence" value="ECO:0007669"/>
    <property type="project" value="UniProtKB-KW"/>
</dbReference>
<dbReference type="EMBL" id="GL377637">
    <property type="protein sequence ID" value="EFJ12721.1"/>
    <property type="molecule type" value="Genomic_DNA"/>
</dbReference>
<name>D8SSD0_SELML</name>
<dbReference type="KEGG" id="smo:SELMODRAFT_425209"/>
<dbReference type="GO" id="GO:0016556">
    <property type="term" value="P:mRNA modification"/>
    <property type="evidence" value="ECO:0007669"/>
    <property type="project" value="InterPro"/>
</dbReference>
<evidence type="ECO:0000256" key="4">
    <source>
        <dbReference type="ARBA" id="ARBA00023187"/>
    </source>
</evidence>
<organism evidence="7">
    <name type="scientific">Selaginella moellendorffii</name>
    <name type="common">Spikemoss</name>
    <dbReference type="NCBI Taxonomy" id="88036"/>
    <lineage>
        <taxon>Eukaryota</taxon>
        <taxon>Viridiplantae</taxon>
        <taxon>Streptophyta</taxon>
        <taxon>Embryophyta</taxon>
        <taxon>Tracheophyta</taxon>
        <taxon>Lycopodiopsida</taxon>
        <taxon>Selaginellales</taxon>
        <taxon>Selaginellaceae</taxon>
        <taxon>Selaginella</taxon>
    </lineage>
</organism>
<dbReference type="eggNOG" id="KOG2991">
    <property type="taxonomic scope" value="Eukaryota"/>
</dbReference>
<evidence type="ECO:0000256" key="2">
    <source>
        <dbReference type="ARBA" id="ARBA00010313"/>
    </source>
</evidence>
<evidence type="ECO:0000256" key="5">
    <source>
        <dbReference type="ARBA" id="ARBA00023242"/>
    </source>
</evidence>
<dbReference type="GO" id="GO:0005634">
    <property type="term" value="C:nucleus"/>
    <property type="evidence" value="ECO:0000318"/>
    <property type="project" value="GO_Central"/>
</dbReference>
<dbReference type="Proteomes" id="UP000001514">
    <property type="component" value="Unassembled WGS sequence"/>
</dbReference>
<evidence type="ECO:0000256" key="3">
    <source>
        <dbReference type="ARBA" id="ARBA00022664"/>
    </source>
</evidence>